<reference evidence="2" key="1">
    <citation type="submission" date="2013-02" db="EMBL/GenBank/DDBJ databases">
        <authorList>
            <consortium name="The Broad Institute Genome Sequencing Platform"/>
            <person name="Cuomo C."/>
            <person name="Becnel J."/>
            <person name="Sanscrainte N."/>
            <person name="Walker B."/>
            <person name="Young S.K."/>
            <person name="Zeng Q."/>
            <person name="Gargeya S."/>
            <person name="Fitzgerald M."/>
            <person name="Haas B."/>
            <person name="Abouelleil A."/>
            <person name="Alvarado L."/>
            <person name="Arachchi H.M."/>
            <person name="Berlin A.M."/>
            <person name="Chapman S.B."/>
            <person name="Dewar J."/>
            <person name="Goldberg J."/>
            <person name="Griggs A."/>
            <person name="Gujja S."/>
            <person name="Hansen M."/>
            <person name="Howarth C."/>
            <person name="Imamovic A."/>
            <person name="Larimer J."/>
            <person name="McCowan C."/>
            <person name="Murphy C."/>
            <person name="Neiman D."/>
            <person name="Pearson M."/>
            <person name="Priest M."/>
            <person name="Roberts A."/>
            <person name="Saif S."/>
            <person name="Shea T."/>
            <person name="Sisk P."/>
            <person name="Sykes S."/>
            <person name="Wortman J."/>
            <person name="Nusbaum C."/>
            <person name="Birren B."/>
        </authorList>
    </citation>
    <scope>NUCLEOTIDE SEQUENCE [LARGE SCALE GENOMIC DNA]</scope>
    <source>
        <strain evidence="2">PRA339</strain>
    </source>
</reference>
<protein>
    <submittedName>
        <fullName evidence="1">Uncharacterized protein</fullName>
    </submittedName>
</protein>
<evidence type="ECO:0000313" key="2">
    <source>
        <dbReference type="Proteomes" id="UP000030655"/>
    </source>
</evidence>
<dbReference type="EMBL" id="KK365144">
    <property type="protein sequence ID" value="KCZ81344.1"/>
    <property type="molecule type" value="Genomic_DNA"/>
</dbReference>
<feature type="non-terminal residue" evidence="1">
    <location>
        <position position="160"/>
    </location>
</feature>
<accession>A0A059F2V8</accession>
<name>A0A059F2V8_9MICR</name>
<dbReference type="VEuPathDB" id="MicrosporidiaDB:H312_01225"/>
<organism evidence="1 2">
    <name type="scientific">Anncaliia algerae PRA339</name>
    <dbReference type="NCBI Taxonomy" id="1288291"/>
    <lineage>
        <taxon>Eukaryota</taxon>
        <taxon>Fungi</taxon>
        <taxon>Fungi incertae sedis</taxon>
        <taxon>Microsporidia</taxon>
        <taxon>Tubulinosematoidea</taxon>
        <taxon>Tubulinosematidae</taxon>
        <taxon>Anncaliia</taxon>
    </lineage>
</organism>
<dbReference type="AlphaFoldDB" id="A0A059F2V8"/>
<gene>
    <name evidence="1" type="ORF">H312_01225</name>
</gene>
<proteinExistence type="predicted"/>
<evidence type="ECO:0000313" key="1">
    <source>
        <dbReference type="EMBL" id="KCZ81344.1"/>
    </source>
</evidence>
<dbReference type="HOGENOM" id="CLU_1656272_0_0_1"/>
<sequence>MRLNINHPCFLSLENLREYLLDNEIIFESKPCRICGYIALLVININNGKHKLLYRCKNQLCRYRQSLLNTKIPLNKYLQLVYCLILNMNYYQIKNCVAVQDEAISNARKKLRELMSAYMARQTILLGGLNCIVECDETVLCRRGTIRQPTSLDDNYPDTT</sequence>
<keyword evidence="2" id="KW-1185">Reference proteome</keyword>
<reference evidence="1 2" key="2">
    <citation type="submission" date="2014-03" db="EMBL/GenBank/DDBJ databases">
        <title>The Genome Sequence of Anncaliia algerae insect isolate PRA339.</title>
        <authorList>
            <consortium name="The Broad Institute Genome Sequencing Platform"/>
            <consortium name="The Broad Institute Genome Sequencing Center for Infectious Disease"/>
            <person name="Cuomo C."/>
            <person name="Becnel J."/>
            <person name="Sanscrainte N."/>
            <person name="Walker B."/>
            <person name="Young S.K."/>
            <person name="Zeng Q."/>
            <person name="Gargeya S."/>
            <person name="Fitzgerald M."/>
            <person name="Haas B."/>
            <person name="Abouelleil A."/>
            <person name="Alvarado L."/>
            <person name="Arachchi H.M."/>
            <person name="Berlin A.M."/>
            <person name="Chapman S.B."/>
            <person name="Dewar J."/>
            <person name="Goldberg J."/>
            <person name="Griggs A."/>
            <person name="Gujja S."/>
            <person name="Hansen M."/>
            <person name="Howarth C."/>
            <person name="Imamovic A."/>
            <person name="Larimer J."/>
            <person name="McCowan C."/>
            <person name="Murphy C."/>
            <person name="Neiman D."/>
            <person name="Pearson M."/>
            <person name="Priest M."/>
            <person name="Roberts A."/>
            <person name="Saif S."/>
            <person name="Shea T."/>
            <person name="Sisk P."/>
            <person name="Sykes S."/>
            <person name="Wortman J."/>
            <person name="Nusbaum C."/>
            <person name="Birren B."/>
        </authorList>
    </citation>
    <scope>NUCLEOTIDE SEQUENCE [LARGE SCALE GENOMIC DNA]</scope>
    <source>
        <strain evidence="1 2">PRA339</strain>
    </source>
</reference>
<dbReference type="OrthoDB" id="2195490at2759"/>
<dbReference type="Proteomes" id="UP000030655">
    <property type="component" value="Unassembled WGS sequence"/>
</dbReference>